<sequence length="156" mass="17121">MGDESMTVDRIEPDDALLACTTLEVIDHIDVHLLRTDARRSPQQWAREILENVSATRALSLRAGWTLLGIKLQYGDRDAVAGWSVAHDDAEYIRLQSDSFTGLTGELVTRVTGEGVVFATFVRVDGAVARFLWDRALAAHLMIVATLLAEAGERAS</sequence>
<dbReference type="RefSeq" id="WP_085175203.1">
    <property type="nucleotide sequence ID" value="NZ_LQPC01000030.1"/>
</dbReference>
<gene>
    <name evidence="1" type="ORF">AWC12_15540</name>
</gene>
<name>A0A1X1WMD3_MYCIR</name>
<dbReference type="EMBL" id="LQPC01000030">
    <property type="protein sequence ID" value="ORV87771.1"/>
    <property type="molecule type" value="Genomic_DNA"/>
</dbReference>
<protein>
    <recommendedName>
        <fullName evidence="3">DUF2867 domain-containing protein</fullName>
    </recommendedName>
</protein>
<evidence type="ECO:0008006" key="3">
    <source>
        <dbReference type="Google" id="ProtNLM"/>
    </source>
</evidence>
<proteinExistence type="predicted"/>
<comment type="caution">
    <text evidence="1">The sequence shown here is derived from an EMBL/GenBank/DDBJ whole genome shotgun (WGS) entry which is preliminary data.</text>
</comment>
<organism evidence="1 2">
    <name type="scientific">Mycolicibacterium iranicum</name>
    <name type="common">Mycobacterium iranicum</name>
    <dbReference type="NCBI Taxonomy" id="912594"/>
    <lineage>
        <taxon>Bacteria</taxon>
        <taxon>Bacillati</taxon>
        <taxon>Actinomycetota</taxon>
        <taxon>Actinomycetes</taxon>
        <taxon>Mycobacteriales</taxon>
        <taxon>Mycobacteriaceae</taxon>
        <taxon>Mycolicibacterium</taxon>
    </lineage>
</organism>
<dbReference type="Proteomes" id="UP000193622">
    <property type="component" value="Unassembled WGS sequence"/>
</dbReference>
<accession>A0A1X1WMD3</accession>
<reference evidence="1 2" key="1">
    <citation type="submission" date="2016-01" db="EMBL/GenBank/DDBJ databases">
        <title>The new phylogeny of the genus Mycobacterium.</title>
        <authorList>
            <person name="Tarcisio F."/>
            <person name="Conor M."/>
            <person name="Antonella G."/>
            <person name="Elisabetta G."/>
            <person name="Giulia F.S."/>
            <person name="Sara T."/>
            <person name="Anna F."/>
            <person name="Clotilde B."/>
            <person name="Roberto B."/>
            <person name="Veronica D.S."/>
            <person name="Fabio R."/>
            <person name="Monica P."/>
            <person name="Olivier J."/>
            <person name="Enrico T."/>
            <person name="Nicola S."/>
        </authorList>
    </citation>
    <scope>NUCLEOTIDE SEQUENCE [LARGE SCALE GENOMIC DNA]</scope>
    <source>
        <strain evidence="1 2">DSM 45541</strain>
    </source>
</reference>
<evidence type="ECO:0000313" key="2">
    <source>
        <dbReference type="Proteomes" id="UP000193622"/>
    </source>
</evidence>
<evidence type="ECO:0000313" key="1">
    <source>
        <dbReference type="EMBL" id="ORV87771.1"/>
    </source>
</evidence>
<dbReference type="AlphaFoldDB" id="A0A1X1WMD3"/>